<dbReference type="EMBL" id="CP000821">
    <property type="protein sequence ID" value="ABV37641.1"/>
    <property type="molecule type" value="Genomic_DNA"/>
</dbReference>
<evidence type="ECO:0000256" key="2">
    <source>
        <dbReference type="ARBA" id="ARBA00022729"/>
    </source>
</evidence>
<proteinExistence type="inferred from homology"/>
<dbReference type="Proteomes" id="UP000002015">
    <property type="component" value="Chromosome"/>
</dbReference>
<dbReference type="KEGG" id="sse:Ssed_3037"/>
<keyword evidence="2 4" id="KW-0732">Signal</keyword>
<evidence type="ECO:0000256" key="3">
    <source>
        <dbReference type="SAM" id="MobiDB-lite"/>
    </source>
</evidence>
<evidence type="ECO:0000256" key="1">
    <source>
        <dbReference type="ARBA" id="ARBA00010634"/>
    </source>
</evidence>
<keyword evidence="5" id="KW-0449">Lipoprotein</keyword>
<feature type="chain" id="PRO_5002721559" evidence="4">
    <location>
        <begin position="21"/>
        <end position="321"/>
    </location>
</feature>
<protein>
    <submittedName>
        <fullName evidence="5">Surface lipoprotein-like protein</fullName>
    </submittedName>
</protein>
<dbReference type="Pfam" id="PF04333">
    <property type="entry name" value="MlaA"/>
    <property type="match status" value="1"/>
</dbReference>
<feature type="signal peptide" evidence="4">
    <location>
        <begin position="1"/>
        <end position="20"/>
    </location>
</feature>
<evidence type="ECO:0000313" key="6">
    <source>
        <dbReference type="Proteomes" id="UP000002015"/>
    </source>
</evidence>
<dbReference type="HOGENOM" id="CLU_059326_3_0_6"/>
<dbReference type="InterPro" id="IPR007428">
    <property type="entry name" value="MlaA"/>
</dbReference>
<dbReference type="PANTHER" id="PTHR30035:SF3">
    <property type="entry name" value="INTERMEMBRANE PHOSPHOLIPID TRANSPORT SYSTEM LIPOPROTEIN MLAA"/>
    <property type="match status" value="1"/>
</dbReference>
<sequence precursor="true">MKFKWIMLVIAVFGVAPISASQLNRYGQDVERVHVDSTDSQISSGQTNSDQANSVQAYSEQSISGPIDGSDIASGIEGIDSDVSASEGNAEVTTAEVTVTYIDPRDPIEGFNRAMWDFNYLYLDRYFYRPVAHGYNDYVPRPVKTGIHNFVTNLDEPSALVNNTLQGKWGWAANAGGRFTINSTMGLLGVIDVADMMGLPRKQDEFNEVLGYYGVPNGPYFMAPFLGPYVTREVASFWVDGLYFPISEITVWQSLLKWGLENLHRRAGAIDQERLVDNALDPYTFVKEAYFQHMDYKVYDGDVPVDLDEDELLDEFMQELD</sequence>
<organism evidence="5 6">
    <name type="scientific">Shewanella sediminis (strain HAW-EB3)</name>
    <dbReference type="NCBI Taxonomy" id="425104"/>
    <lineage>
        <taxon>Bacteria</taxon>
        <taxon>Pseudomonadati</taxon>
        <taxon>Pseudomonadota</taxon>
        <taxon>Gammaproteobacteria</taxon>
        <taxon>Alteromonadales</taxon>
        <taxon>Shewanellaceae</taxon>
        <taxon>Shewanella</taxon>
    </lineage>
</organism>
<dbReference type="AlphaFoldDB" id="A8FXR8"/>
<keyword evidence="6" id="KW-1185">Reference proteome</keyword>
<feature type="region of interest" description="Disordered" evidence="3">
    <location>
        <begin position="36"/>
        <end position="62"/>
    </location>
</feature>
<evidence type="ECO:0000313" key="5">
    <source>
        <dbReference type="EMBL" id="ABV37641.1"/>
    </source>
</evidence>
<dbReference type="PANTHER" id="PTHR30035">
    <property type="entry name" value="LIPOPROTEIN VACJ-RELATED"/>
    <property type="match status" value="1"/>
</dbReference>
<dbReference type="eggNOG" id="COG2853">
    <property type="taxonomic scope" value="Bacteria"/>
</dbReference>
<accession>A8FXR8</accession>
<reference evidence="5 6" key="1">
    <citation type="submission" date="2007-08" db="EMBL/GenBank/DDBJ databases">
        <title>Complete sequence of Shewanella sediminis HAW-EB3.</title>
        <authorList>
            <consortium name="US DOE Joint Genome Institute"/>
            <person name="Copeland A."/>
            <person name="Lucas S."/>
            <person name="Lapidus A."/>
            <person name="Barry K."/>
            <person name="Glavina del Rio T."/>
            <person name="Dalin E."/>
            <person name="Tice H."/>
            <person name="Pitluck S."/>
            <person name="Chertkov O."/>
            <person name="Brettin T."/>
            <person name="Bruce D."/>
            <person name="Detter J.C."/>
            <person name="Han C."/>
            <person name="Schmutz J."/>
            <person name="Larimer F."/>
            <person name="Land M."/>
            <person name="Hauser L."/>
            <person name="Kyrpides N."/>
            <person name="Kim E."/>
            <person name="Zhao J.-S."/>
            <person name="Richardson P."/>
        </authorList>
    </citation>
    <scope>NUCLEOTIDE SEQUENCE [LARGE SCALE GENOMIC DNA]</scope>
    <source>
        <strain evidence="5 6">HAW-EB3</strain>
    </source>
</reference>
<dbReference type="GO" id="GO:0016020">
    <property type="term" value="C:membrane"/>
    <property type="evidence" value="ECO:0007669"/>
    <property type="project" value="InterPro"/>
</dbReference>
<gene>
    <name evidence="5" type="ordered locus">Ssed_3037</name>
</gene>
<name>A8FXR8_SHESH</name>
<feature type="compositionally biased region" description="Polar residues" evidence="3">
    <location>
        <begin position="38"/>
        <end position="62"/>
    </location>
</feature>
<dbReference type="RefSeq" id="WP_012143371.1">
    <property type="nucleotide sequence ID" value="NC_009831.1"/>
</dbReference>
<dbReference type="GO" id="GO:0120010">
    <property type="term" value="P:intermembrane phospholipid transfer"/>
    <property type="evidence" value="ECO:0007669"/>
    <property type="project" value="TreeGrafter"/>
</dbReference>
<comment type="similarity">
    <text evidence="1">Belongs to the MlaA family.</text>
</comment>
<dbReference type="PRINTS" id="PR01805">
    <property type="entry name" value="VACJLIPOPROT"/>
</dbReference>
<dbReference type="STRING" id="425104.Ssed_3037"/>
<evidence type="ECO:0000256" key="4">
    <source>
        <dbReference type="SAM" id="SignalP"/>
    </source>
</evidence>